<evidence type="ECO:0000313" key="2">
    <source>
        <dbReference type="EMBL" id="GJN89067.1"/>
    </source>
</evidence>
<protein>
    <recommendedName>
        <fullName evidence="4">Proteophosphoglycan ppg4</fullName>
    </recommendedName>
</protein>
<comment type="caution">
    <text evidence="2">The sequence shown here is derived from an EMBL/GenBank/DDBJ whole genome shotgun (WGS) entry which is preliminary data.</text>
</comment>
<name>A0AAV5GIA3_9BASI</name>
<reference evidence="2 3" key="1">
    <citation type="submission" date="2021-12" db="EMBL/GenBank/DDBJ databases">
        <title>High titer production of polyol ester of fatty acids by Rhodotorula paludigena BS15 towards product separation-free biomass refinery.</title>
        <authorList>
            <person name="Mano J."/>
            <person name="Ono H."/>
            <person name="Tanaka T."/>
            <person name="Naito K."/>
            <person name="Sushida H."/>
            <person name="Ike M."/>
            <person name="Tokuyasu K."/>
            <person name="Kitaoka M."/>
        </authorList>
    </citation>
    <scope>NUCLEOTIDE SEQUENCE [LARGE SCALE GENOMIC DNA]</scope>
    <source>
        <strain evidence="2 3">BS15</strain>
    </source>
</reference>
<proteinExistence type="predicted"/>
<keyword evidence="3" id="KW-1185">Reference proteome</keyword>
<dbReference type="SUPFAM" id="SSF52047">
    <property type="entry name" value="RNI-like"/>
    <property type="match status" value="1"/>
</dbReference>
<dbReference type="Proteomes" id="UP001342314">
    <property type="component" value="Unassembled WGS sequence"/>
</dbReference>
<sequence length="472" mass="51712">MTEQASRAHKQPAQAAPASSVLSASTDIPLASLAGIPPELKREVVEALLSAVVPRGASVLGGNAEGESDEHAFDKDMDVGFFEKRDRLHRAYLSLVERSLPTLKRLKPIISKHTNHVTSLAFDIPASVHEVTALRHRGGQRHRDIDGLSEADRLVAERANLVANLLRACPAVVHLDCHILRAVGPTDGPISSTAPKTCRNKSDGTRQCKLETLIVHYQELSPASLAFLAPSTSLVSLLVQLDNVPQSQLPDVLLLLPALTALPSLRHLAIEGERWMTDEFLSAPPKISLVSLELADTDVLKVSFVAFHTFLTAYTDTLQALNLVLVNAELSPLPVNPQLDFHFPCLIELSLATSFEESFYLRFNTTPSPVERLRIGGCYTIEPGLGPILACIDAHKTTLRRVHIADFADAFSYSNWLTIDDVNKLEEYCGQFGIRLTGTDYDGDEVDFFCQYCDGEGCEECDYGEDDAELYG</sequence>
<gene>
    <name evidence="2" type="ORF">Rhopal_002041-T1</name>
</gene>
<evidence type="ECO:0000313" key="3">
    <source>
        <dbReference type="Proteomes" id="UP001342314"/>
    </source>
</evidence>
<evidence type="ECO:0008006" key="4">
    <source>
        <dbReference type="Google" id="ProtNLM"/>
    </source>
</evidence>
<dbReference type="AlphaFoldDB" id="A0AAV5GIA3"/>
<dbReference type="EMBL" id="BQKY01000004">
    <property type="protein sequence ID" value="GJN89067.1"/>
    <property type="molecule type" value="Genomic_DNA"/>
</dbReference>
<feature type="region of interest" description="Disordered" evidence="1">
    <location>
        <begin position="1"/>
        <end position="21"/>
    </location>
</feature>
<accession>A0AAV5GIA3</accession>
<organism evidence="2 3">
    <name type="scientific">Rhodotorula paludigena</name>
    <dbReference type="NCBI Taxonomy" id="86838"/>
    <lineage>
        <taxon>Eukaryota</taxon>
        <taxon>Fungi</taxon>
        <taxon>Dikarya</taxon>
        <taxon>Basidiomycota</taxon>
        <taxon>Pucciniomycotina</taxon>
        <taxon>Microbotryomycetes</taxon>
        <taxon>Sporidiobolales</taxon>
        <taxon>Sporidiobolaceae</taxon>
        <taxon>Rhodotorula</taxon>
    </lineage>
</organism>
<evidence type="ECO:0000256" key="1">
    <source>
        <dbReference type="SAM" id="MobiDB-lite"/>
    </source>
</evidence>